<evidence type="ECO:0000313" key="16">
    <source>
        <dbReference type="EMBL" id="KIR58611.1"/>
    </source>
</evidence>
<gene>
    <name evidence="16" type="ORF">I314_05450</name>
</gene>
<feature type="domain" description="Glucosyltransferase 24 catalytic" evidence="15">
    <location>
        <begin position="1228"/>
        <end position="1493"/>
    </location>
</feature>
<organism evidence="16 17">
    <name type="scientific">Cryptococcus bacillisporus CA1873</name>
    <dbReference type="NCBI Taxonomy" id="1296111"/>
    <lineage>
        <taxon>Eukaryota</taxon>
        <taxon>Fungi</taxon>
        <taxon>Dikarya</taxon>
        <taxon>Basidiomycota</taxon>
        <taxon>Agaricomycotina</taxon>
        <taxon>Tremellomycetes</taxon>
        <taxon>Tremellales</taxon>
        <taxon>Cryptococcaceae</taxon>
        <taxon>Cryptococcus</taxon>
        <taxon>Cryptococcus gattii species complex</taxon>
    </lineage>
</organism>
<evidence type="ECO:0000259" key="13">
    <source>
        <dbReference type="Pfam" id="PF18402"/>
    </source>
</evidence>
<feature type="domain" description="UGGT thioredoxin-like" evidence="12">
    <location>
        <begin position="247"/>
        <end position="371"/>
    </location>
</feature>
<feature type="chain" id="PRO_5046656624" evidence="10">
    <location>
        <begin position="20"/>
        <end position="1543"/>
    </location>
</feature>
<evidence type="ECO:0000256" key="3">
    <source>
        <dbReference type="ARBA" id="ARBA00004922"/>
    </source>
</evidence>
<dbReference type="SUPFAM" id="SSF53448">
    <property type="entry name" value="Nucleotide-diphospho-sugar transferases"/>
    <property type="match status" value="1"/>
</dbReference>
<protein>
    <submittedName>
        <fullName evidence="16">UDP-glucose:glycoprotein glucosyltransferase</fullName>
    </submittedName>
</protein>
<evidence type="ECO:0000256" key="2">
    <source>
        <dbReference type="ARBA" id="ARBA00004319"/>
    </source>
</evidence>
<dbReference type="InterPro" id="IPR040525">
    <property type="entry name" value="UGGT_TRXL_4"/>
</dbReference>
<sequence length="1543" mass="172123">MRANTVALAFAALAIAASASPPVRVSLETGWAAPPLVLEILETVYDEYPSSYFPLLHLLSSLPINSTDESILSSTLDLIQAYSLLPSPSSLSTFHLALSLHSTAPRIEAEYNWYNSAANSDQKPHSLPFDHTSPSVSSTSSSPRAVFYYVPFAFTSNELLGYLDRHASQYPEFTYTIRYQPPLSHEDRKPLSLSGWSAEMALKKMDYLVVDDRATGNTSFQYEGDEMTRDESSIFAHVFGDDPWGDQATPLTPTEIRDIGLKAATLIMSSDDPISALTHLSQDFPKYSAALARQIVVPEDIQSKGRTIAVRGKAKEAIYINGKPFDRDLNAYALLEALRDERQLTVSLTSLGLTPKQSIDLLADPVVGQGQVEDDMGEGLVDASDRIEGGDVIVYWNDIEKDKRYQNWPIHPQGYMRPVYPGQFHTVRRNTFNLIFALDLSRISSLELIVHSISNMIQRGLPIRFGIVPVFEPGQQDDISLQMAKVFWYSVKTFGRRSTRDFLAAIIDATPRQPNNPAPLITDELLRKGYEALSATSEKASLTFDDVLASEDWDHHIEKTGNYLKRLLITKKDAENGGMFMNGRFTPNAPTWPNIITQEMQSQLSFIQEQASLIMLDAIPEDISTMFYDLPATSKRRSSLVIPVGDNKLKAFNLVDLFENDGIEGKLSGEFVYPDGERGTPVTMWIIGDLDSSEGLETVKNGLQHLQTPQCASRLGFIHVPPAPNQSSCPAGQYCFSTVLYQILSQNALPLAKPSDLLELISDVQHFIKTNLKKGCEIKVGNQKVDDCGTTFTLSPEDQQRYFEAKPLHGMTFGGWAAGDIAAASEFWKAGTQIAGKLGIRGGVHLLANGRLVGPITPMTFPLEDFDALEAYEHRKRVKPIIDVLKMMYDDITVFDRPTLANLISEVSSVVTAAYKPLDAEGIFAPTQSTRTRYYEKLDNGAMSFKLGDEDMSLLKVAVVVDPLSEQAQKWSPIIKTLSEMDHVFVSVYLEPEALMEEIKLKRFYRTSIPSRLTFDVDGAAIAPGLTFNNLPSNPIYTLGLDTPPSWIVSPRTSPYDLDNLLLSSISSPVSVTFQLKQLLIEGHARESGNIPPRGLQLQLKTLSGDIAADTQVMANLGYLQFRATPGYYTLSIRPGRGEEVFNLESVGAEGWDSHSVEEVGDGVSLGSFDGKTIYPKFARKEGMEKADVLQESVATPEGLAKQVYSRMKSIIGLSTNVTPTKSEHADINIFTVASGLLYERFASIMILSVMKHTNSSVKFWFIENFLSPTFIAFIPKLAEEYGFQYEFVTYKWPHWLRAQSEKQRIIWAYKILFLDVLFPMSLDKVIFVDADQIVRTDMKELVDVDLHGRVYGYAPMGNSRKEMEGFRFWKSGYWKEVLRGRPYHISALYVVDLKKFRQLATGDRLRGQYHALSADPNSLANLDQDLPNSMQDQIPIWTLDQDWLWCQTWCSDESLATAKTIDLCQNPLTKEPKLVRARQIPEWDVYDQEIAAFAARVSEEGEESGALAVSVDDLASEGHVSGVEKKEEETERGNDGHIGDEL</sequence>
<evidence type="ECO:0000256" key="6">
    <source>
        <dbReference type="ARBA" id="ARBA00022729"/>
    </source>
</evidence>
<feature type="signal peptide" evidence="10">
    <location>
        <begin position="1"/>
        <end position="19"/>
    </location>
</feature>
<dbReference type="InterPro" id="IPR029044">
    <property type="entry name" value="Nucleotide-diphossugar_trans"/>
</dbReference>
<evidence type="ECO:0000256" key="7">
    <source>
        <dbReference type="ARBA" id="ARBA00022824"/>
    </source>
</evidence>
<comment type="subcellular location">
    <subcellularLocation>
        <location evidence="2">Endoplasmic reticulum lumen</location>
    </subcellularLocation>
</comment>
<dbReference type="EMBL" id="KN848904">
    <property type="protein sequence ID" value="KIR58611.1"/>
    <property type="molecule type" value="Genomic_DNA"/>
</dbReference>
<feature type="domain" description="UDP-glucose:glycoprotein glucosyltransferase thioredoxin-like" evidence="14">
    <location>
        <begin position="675"/>
        <end position="911"/>
    </location>
</feature>
<dbReference type="InterPro" id="IPR040692">
    <property type="entry name" value="UGGT_TRXL_3"/>
</dbReference>
<dbReference type="InterPro" id="IPR040693">
    <property type="entry name" value="UGGT_TRXL_1"/>
</dbReference>
<evidence type="ECO:0000313" key="17">
    <source>
        <dbReference type="Proteomes" id="UP000053800"/>
    </source>
</evidence>
<dbReference type="PANTHER" id="PTHR11226:SF0">
    <property type="entry name" value="UDP-GLUCOSE:GLYCOPROTEIN GLUCOSYLTRANSFERASE"/>
    <property type="match status" value="1"/>
</dbReference>
<comment type="similarity">
    <text evidence="4">Belongs to the glycosyltransferase 8 family.</text>
</comment>
<keyword evidence="5" id="KW-0808">Transferase</keyword>
<dbReference type="CDD" id="cd06432">
    <property type="entry name" value="GT8_HUGT1_C_like"/>
    <property type="match status" value="1"/>
</dbReference>
<accession>A0ABR5B4U8</accession>
<comment type="cofactor">
    <cofactor evidence="1">
        <name>Ca(2+)</name>
        <dbReference type="ChEBI" id="CHEBI:29108"/>
    </cofactor>
</comment>
<dbReference type="Pfam" id="PF18402">
    <property type="entry name" value="Thioredoxin_14"/>
    <property type="match status" value="1"/>
</dbReference>
<keyword evidence="17" id="KW-1185">Reference proteome</keyword>
<feature type="compositionally biased region" description="Basic and acidic residues" evidence="9">
    <location>
        <begin position="1523"/>
        <end position="1543"/>
    </location>
</feature>
<evidence type="ECO:0000259" key="14">
    <source>
        <dbReference type="Pfam" id="PF18403"/>
    </source>
</evidence>
<evidence type="ECO:0000259" key="11">
    <source>
        <dbReference type="Pfam" id="PF18400"/>
    </source>
</evidence>
<evidence type="ECO:0000259" key="15">
    <source>
        <dbReference type="Pfam" id="PF18404"/>
    </source>
</evidence>
<dbReference type="Pfam" id="PF18404">
    <property type="entry name" value="Glyco_transf_24"/>
    <property type="match status" value="1"/>
</dbReference>
<evidence type="ECO:0000256" key="10">
    <source>
        <dbReference type="SAM" id="SignalP"/>
    </source>
</evidence>
<dbReference type="Proteomes" id="UP000053800">
    <property type="component" value="Unassembled WGS sequence"/>
</dbReference>
<dbReference type="PANTHER" id="PTHR11226">
    <property type="entry name" value="UDP-GLUCOSE GLYCOPROTEIN:GLUCOSYLTRANSFERASE"/>
    <property type="match status" value="1"/>
</dbReference>
<evidence type="ECO:0000256" key="4">
    <source>
        <dbReference type="ARBA" id="ARBA00006351"/>
    </source>
</evidence>
<dbReference type="Pfam" id="PF18401">
    <property type="entry name" value="Thioredoxin_13"/>
    <property type="match status" value="1"/>
</dbReference>
<proteinExistence type="inferred from homology"/>
<feature type="domain" description="UGGT thioredoxin-like" evidence="11">
    <location>
        <begin position="33"/>
        <end position="119"/>
    </location>
</feature>
<evidence type="ECO:0000256" key="1">
    <source>
        <dbReference type="ARBA" id="ARBA00001913"/>
    </source>
</evidence>
<name>A0ABR5B4U8_CRYGA</name>
<dbReference type="Pfam" id="PF18403">
    <property type="entry name" value="Thioredoxin_15"/>
    <property type="match status" value="1"/>
</dbReference>
<evidence type="ECO:0000256" key="8">
    <source>
        <dbReference type="ARBA" id="ARBA00023180"/>
    </source>
</evidence>
<dbReference type="InterPro" id="IPR040694">
    <property type="entry name" value="UGGT_TRXL_2"/>
</dbReference>
<dbReference type="Pfam" id="PF06427">
    <property type="entry name" value="UDP-g_GGTase"/>
    <property type="match status" value="1"/>
</dbReference>
<dbReference type="InterPro" id="IPR040497">
    <property type="entry name" value="Glyco_transf_24"/>
</dbReference>
<dbReference type="InterPro" id="IPR009448">
    <property type="entry name" value="UDP-g_GGtrans"/>
</dbReference>
<keyword evidence="6 10" id="KW-0732">Signal</keyword>
<evidence type="ECO:0000259" key="12">
    <source>
        <dbReference type="Pfam" id="PF18401"/>
    </source>
</evidence>
<feature type="region of interest" description="Disordered" evidence="9">
    <location>
        <begin position="1505"/>
        <end position="1543"/>
    </location>
</feature>
<dbReference type="Pfam" id="PF18400">
    <property type="entry name" value="Thioredoxin_12"/>
    <property type="match status" value="1"/>
</dbReference>
<keyword evidence="8" id="KW-0325">Glycoprotein</keyword>
<keyword evidence="7" id="KW-0256">Endoplasmic reticulum</keyword>
<evidence type="ECO:0000256" key="9">
    <source>
        <dbReference type="SAM" id="MobiDB-lite"/>
    </source>
</evidence>
<evidence type="ECO:0000256" key="5">
    <source>
        <dbReference type="ARBA" id="ARBA00022679"/>
    </source>
</evidence>
<dbReference type="Gene3D" id="3.90.550.10">
    <property type="entry name" value="Spore Coat Polysaccharide Biosynthesis Protein SpsA, Chain A"/>
    <property type="match status" value="1"/>
</dbReference>
<feature type="domain" description="UGGT thioredoxin-like" evidence="13">
    <location>
        <begin position="381"/>
        <end position="641"/>
    </location>
</feature>
<comment type="pathway">
    <text evidence="3">Protein modification; protein glycosylation.</text>
</comment>
<reference evidence="16 17" key="1">
    <citation type="submission" date="2015-01" db="EMBL/GenBank/DDBJ databases">
        <title>The Genome Sequence of Cryptococcus gattii CA1873.</title>
        <authorList>
            <consortium name="The Broad Institute Genomics Platform"/>
            <person name="Cuomo C."/>
            <person name="Litvintseva A."/>
            <person name="Chen Y."/>
            <person name="Heitman J."/>
            <person name="Sun S."/>
            <person name="Springer D."/>
            <person name="Dromer F."/>
            <person name="Young S."/>
            <person name="Zeng Q."/>
            <person name="Gargeya S."/>
            <person name="Abouelleil A."/>
            <person name="Alvarado L."/>
            <person name="Chapman S.B."/>
            <person name="Gainer-Dewar J."/>
            <person name="Goldberg J."/>
            <person name="Griggs A."/>
            <person name="Gujja S."/>
            <person name="Hansen M."/>
            <person name="Howarth C."/>
            <person name="Imamovic A."/>
            <person name="Larimer J."/>
            <person name="Murphy C."/>
            <person name="Naylor J."/>
            <person name="Pearson M."/>
            <person name="Priest M."/>
            <person name="Roberts A."/>
            <person name="Saif S."/>
            <person name="Shea T."/>
            <person name="Sykes S."/>
            <person name="Wortman J."/>
            <person name="Nusbaum C."/>
            <person name="Birren B."/>
        </authorList>
    </citation>
    <scope>NUCLEOTIDE SEQUENCE [LARGE SCALE GENOMIC DNA]</scope>
    <source>
        <strain evidence="16 17">CA1873</strain>
    </source>
</reference>